<dbReference type="InterPro" id="IPR000531">
    <property type="entry name" value="Beta-barrel_TonB"/>
</dbReference>
<evidence type="ECO:0000256" key="3">
    <source>
        <dbReference type="ARBA" id="ARBA00022452"/>
    </source>
</evidence>
<keyword evidence="4 10" id="KW-0812">Transmembrane</keyword>
<evidence type="ECO:0000256" key="5">
    <source>
        <dbReference type="ARBA" id="ARBA00022729"/>
    </source>
</evidence>
<comment type="caution">
    <text evidence="15">The sequence shown here is derived from an EMBL/GenBank/DDBJ whole genome shotgun (WGS) entry which is preliminary data.</text>
</comment>
<keyword evidence="5 12" id="KW-0732">Signal</keyword>
<protein>
    <submittedName>
        <fullName evidence="15">TonB-dependent receptor</fullName>
    </submittedName>
</protein>
<evidence type="ECO:0000256" key="1">
    <source>
        <dbReference type="ARBA" id="ARBA00004571"/>
    </source>
</evidence>
<comment type="similarity">
    <text evidence="10 11">Belongs to the TonB-dependent receptor family.</text>
</comment>
<evidence type="ECO:0000256" key="9">
    <source>
        <dbReference type="ARBA" id="ARBA00023237"/>
    </source>
</evidence>
<feature type="signal peptide" evidence="12">
    <location>
        <begin position="1"/>
        <end position="21"/>
    </location>
</feature>
<dbReference type="Proteomes" id="UP000481252">
    <property type="component" value="Unassembled WGS sequence"/>
</dbReference>
<evidence type="ECO:0000256" key="10">
    <source>
        <dbReference type="PROSITE-ProRule" id="PRU01360"/>
    </source>
</evidence>
<keyword evidence="8 10" id="KW-0472">Membrane</keyword>
<keyword evidence="7 11" id="KW-0798">TonB box</keyword>
<evidence type="ECO:0000256" key="6">
    <source>
        <dbReference type="ARBA" id="ARBA00023065"/>
    </source>
</evidence>
<accession>A0A7C9VDH9</accession>
<dbReference type="CDD" id="cd01347">
    <property type="entry name" value="ligand_gated_channel"/>
    <property type="match status" value="1"/>
</dbReference>
<dbReference type="Pfam" id="PF00593">
    <property type="entry name" value="TonB_dep_Rec_b-barrel"/>
    <property type="match status" value="1"/>
</dbReference>
<dbReference type="PANTHER" id="PTHR30069">
    <property type="entry name" value="TONB-DEPENDENT OUTER MEMBRANE RECEPTOR"/>
    <property type="match status" value="1"/>
</dbReference>
<dbReference type="SUPFAM" id="SSF56935">
    <property type="entry name" value="Porins"/>
    <property type="match status" value="1"/>
</dbReference>
<comment type="subcellular location">
    <subcellularLocation>
        <location evidence="1 10">Cell outer membrane</location>
        <topology evidence="1 10">Multi-pass membrane protein</topology>
    </subcellularLocation>
</comment>
<reference evidence="15 16" key="1">
    <citation type="submission" date="2020-02" db="EMBL/GenBank/DDBJ databases">
        <title>Genome sequence of the type strain CGMCC 1.15528 of Mesorhizobium zhangyense.</title>
        <authorList>
            <person name="Gao J."/>
            <person name="Sun J."/>
        </authorList>
    </citation>
    <scope>NUCLEOTIDE SEQUENCE [LARGE SCALE GENOMIC DNA]</scope>
    <source>
        <strain evidence="15 16">CGMCC 1.15528</strain>
    </source>
</reference>
<evidence type="ECO:0000256" key="12">
    <source>
        <dbReference type="SAM" id="SignalP"/>
    </source>
</evidence>
<evidence type="ECO:0000256" key="4">
    <source>
        <dbReference type="ARBA" id="ARBA00022692"/>
    </source>
</evidence>
<dbReference type="EMBL" id="JAAKZG010000008">
    <property type="protein sequence ID" value="NGN43207.1"/>
    <property type="molecule type" value="Genomic_DNA"/>
</dbReference>
<dbReference type="PROSITE" id="PS52016">
    <property type="entry name" value="TONB_DEPENDENT_REC_3"/>
    <property type="match status" value="1"/>
</dbReference>
<feature type="chain" id="PRO_5028879841" evidence="12">
    <location>
        <begin position="22"/>
        <end position="620"/>
    </location>
</feature>
<dbReference type="InterPro" id="IPR037066">
    <property type="entry name" value="Plug_dom_sf"/>
</dbReference>
<dbReference type="PANTHER" id="PTHR30069:SF53">
    <property type="entry name" value="COLICIN I RECEPTOR-RELATED"/>
    <property type="match status" value="1"/>
</dbReference>
<evidence type="ECO:0000259" key="14">
    <source>
        <dbReference type="Pfam" id="PF07715"/>
    </source>
</evidence>
<dbReference type="GO" id="GO:0015889">
    <property type="term" value="P:cobalamin transport"/>
    <property type="evidence" value="ECO:0007669"/>
    <property type="project" value="TreeGrafter"/>
</dbReference>
<evidence type="ECO:0000256" key="11">
    <source>
        <dbReference type="RuleBase" id="RU003357"/>
    </source>
</evidence>
<dbReference type="Pfam" id="PF07715">
    <property type="entry name" value="Plug"/>
    <property type="match status" value="1"/>
</dbReference>
<keyword evidence="6" id="KW-0406">Ion transport</keyword>
<dbReference type="Gene3D" id="2.40.170.20">
    <property type="entry name" value="TonB-dependent receptor, beta-barrel domain"/>
    <property type="match status" value="1"/>
</dbReference>
<keyword evidence="15" id="KW-0675">Receptor</keyword>
<evidence type="ECO:0000256" key="8">
    <source>
        <dbReference type="ARBA" id="ARBA00023136"/>
    </source>
</evidence>
<dbReference type="InterPro" id="IPR036942">
    <property type="entry name" value="Beta-barrel_TonB_sf"/>
</dbReference>
<proteinExistence type="inferred from homology"/>
<dbReference type="GO" id="GO:0009279">
    <property type="term" value="C:cell outer membrane"/>
    <property type="evidence" value="ECO:0007669"/>
    <property type="project" value="UniProtKB-SubCell"/>
</dbReference>
<evidence type="ECO:0000256" key="2">
    <source>
        <dbReference type="ARBA" id="ARBA00022448"/>
    </source>
</evidence>
<name>A0A7C9VDH9_9HYPH</name>
<feature type="domain" description="TonB-dependent receptor plug" evidence="14">
    <location>
        <begin position="49"/>
        <end position="154"/>
    </location>
</feature>
<dbReference type="InterPro" id="IPR039426">
    <property type="entry name" value="TonB-dep_rcpt-like"/>
</dbReference>
<gene>
    <name evidence="15" type="ORF">G6N74_19230</name>
</gene>
<evidence type="ECO:0000313" key="16">
    <source>
        <dbReference type="Proteomes" id="UP000481252"/>
    </source>
</evidence>
<organism evidence="15 16">
    <name type="scientific">Mesorhizobium zhangyense</name>
    <dbReference type="NCBI Taxonomy" id="1776730"/>
    <lineage>
        <taxon>Bacteria</taxon>
        <taxon>Pseudomonadati</taxon>
        <taxon>Pseudomonadota</taxon>
        <taxon>Alphaproteobacteria</taxon>
        <taxon>Hyphomicrobiales</taxon>
        <taxon>Phyllobacteriaceae</taxon>
        <taxon>Mesorhizobium</taxon>
    </lineage>
</organism>
<dbReference type="InterPro" id="IPR012910">
    <property type="entry name" value="Plug_dom"/>
</dbReference>
<keyword evidence="2 10" id="KW-0813">Transport</keyword>
<evidence type="ECO:0000313" key="15">
    <source>
        <dbReference type="EMBL" id="NGN43207.1"/>
    </source>
</evidence>
<keyword evidence="9 10" id="KW-0998">Cell outer membrane</keyword>
<dbReference type="Gene3D" id="2.170.130.10">
    <property type="entry name" value="TonB-dependent receptor, plug domain"/>
    <property type="match status" value="1"/>
</dbReference>
<dbReference type="RefSeq" id="WP_165119564.1">
    <property type="nucleotide sequence ID" value="NZ_JAAKZG010000008.1"/>
</dbReference>
<dbReference type="GO" id="GO:0006811">
    <property type="term" value="P:monoatomic ion transport"/>
    <property type="evidence" value="ECO:0007669"/>
    <property type="project" value="UniProtKB-KW"/>
</dbReference>
<dbReference type="AlphaFoldDB" id="A0A7C9VDH9"/>
<evidence type="ECO:0000259" key="13">
    <source>
        <dbReference type="Pfam" id="PF00593"/>
    </source>
</evidence>
<sequence length="620" mass="67142">MQKSTILAGALALAFSNNAGAQELDDGDANVIRLDTVVVTPLRRETTLARSTSSVTVIDRKEIAQSAAPDLPSLLKSYTGVSIISYGGQGAGANVYLRGMSATQTLVLINGVRASSATSGTTSIFNIPLASIERIEVAKGAHSAQYGADAMGGVVNIITKQGGACADGRNACATLTTGVTHPWGGYVSGTVQGRSESGVNYALSGSLLGTRGYDFTTPLAWGHEPDDDGFLQGSANLSLSKDFDWGRLYADGLFARGRSQYDATFPSSNEVDTTTFAGKVGAHVLHSDSWSSTVEVSSGLDYSTNFRDGVSGDSQFDTQRYGIFASTEKRFETGKASHILTGGVEAYREQVDSTVDFAVDSRDLAALFSQYSLEYEALRIDTGIRYDHSSQFGSATTYNVGASYEVLPDLVLRSSYATGFRAPTFNDLYYPGYSNPDLKPEKSRSYEVGLNWQATAGTGLDLAFYQTWLTDAIASNPPTYLPFNVARARITGFEATLAHRFSDEWSGKATLDIREPLNQDNGKYILYRDRFKATTELTYSPTEQLDLTAKVLYGAARYANAANTVELPDYVTVDFTALYALDARSQFKFSVENMFDEEYATVTDYRAPGRTFNLSFTRTF</sequence>
<keyword evidence="3 10" id="KW-1134">Transmembrane beta strand</keyword>
<feature type="domain" description="TonB-dependent receptor-like beta-barrel" evidence="13">
    <location>
        <begin position="224"/>
        <end position="593"/>
    </location>
</feature>
<evidence type="ECO:0000256" key="7">
    <source>
        <dbReference type="ARBA" id="ARBA00023077"/>
    </source>
</evidence>
<keyword evidence="16" id="KW-1185">Reference proteome</keyword>